<dbReference type="InterPro" id="IPR020595">
    <property type="entry name" value="MnmG-rel_CS"/>
</dbReference>
<dbReference type="Gene3D" id="1.10.150.570">
    <property type="entry name" value="GidA associated domain, C-terminal subdomain"/>
    <property type="match status" value="1"/>
</dbReference>
<dbReference type="SUPFAM" id="SSF51905">
    <property type="entry name" value="FAD/NAD(P)-binding domain"/>
    <property type="match status" value="1"/>
</dbReference>
<dbReference type="Pfam" id="PF21680">
    <property type="entry name" value="GIDA_C_1st"/>
    <property type="match status" value="1"/>
</dbReference>
<dbReference type="SMART" id="SM01228">
    <property type="entry name" value="GIDA_assoc_3"/>
    <property type="match status" value="1"/>
</dbReference>
<evidence type="ECO:0000256" key="5">
    <source>
        <dbReference type="ARBA" id="ARBA00022630"/>
    </source>
</evidence>
<dbReference type="Gene3D" id="1.10.10.1800">
    <property type="entry name" value="tRNA uridine 5-carboxymethylaminomethyl modification enzyme MnmG/GidA"/>
    <property type="match status" value="1"/>
</dbReference>
<dbReference type="InterPro" id="IPR002218">
    <property type="entry name" value="MnmG-rel"/>
</dbReference>
<dbReference type="eggNOG" id="COG0445">
    <property type="taxonomic scope" value="Bacteria"/>
</dbReference>
<dbReference type="PATRIC" id="fig|755178.3.peg.1791"/>
<comment type="cofactor">
    <cofactor evidence="1 11">
        <name>FAD</name>
        <dbReference type="ChEBI" id="CHEBI:57692"/>
    </cofactor>
</comment>
<keyword evidence="5 11" id="KW-0285">Flavoprotein</keyword>
<dbReference type="Proteomes" id="UP000010480">
    <property type="component" value="Chromosome"/>
</dbReference>
<dbReference type="InterPro" id="IPR004416">
    <property type="entry name" value="MnmG"/>
</dbReference>
<name>K9Z3L5_CYAAP</name>
<comment type="caution">
    <text evidence="11">Lacks conserved residue(s) required for the propagation of feature annotation.</text>
</comment>
<dbReference type="InterPro" id="IPR044920">
    <property type="entry name" value="MnmG_C_subdom_sf"/>
</dbReference>
<evidence type="ECO:0000313" key="13">
    <source>
        <dbReference type="EMBL" id="AFZ53791.1"/>
    </source>
</evidence>
<dbReference type="InterPro" id="IPR047001">
    <property type="entry name" value="MnmG_C_subdom"/>
</dbReference>
<proteinExistence type="inferred from homology"/>
<dbReference type="PROSITE" id="PS01280">
    <property type="entry name" value="GIDA_1"/>
    <property type="match status" value="1"/>
</dbReference>
<dbReference type="KEGG" id="can:Cyan10605_1688"/>
<feature type="domain" description="tRNA uridine 5-carboxymethylaminomethyl modification enzyme C-terminal subdomain" evidence="12">
    <location>
        <begin position="552"/>
        <end position="623"/>
    </location>
</feature>
<dbReference type="PANTHER" id="PTHR11806:SF0">
    <property type="entry name" value="PROTEIN MTO1 HOMOLOG, MITOCHONDRIAL"/>
    <property type="match status" value="1"/>
</dbReference>
<comment type="similarity">
    <text evidence="2 11">Belongs to the MnmG family.</text>
</comment>
<dbReference type="FunFam" id="3.50.50.60:FF:000094">
    <property type="entry name" value="tRNA uridine 5-carboxymethylaminomethyl modification enzyme MnmG"/>
    <property type="match status" value="1"/>
</dbReference>
<evidence type="ECO:0000256" key="10">
    <source>
        <dbReference type="ARBA" id="ARBA00031800"/>
    </source>
</evidence>
<evidence type="ECO:0000259" key="12">
    <source>
        <dbReference type="SMART" id="SM01228"/>
    </source>
</evidence>
<comment type="subunit">
    <text evidence="9 11">Homodimer. Heterotetramer of two MnmE and two MnmG subunits.</text>
</comment>
<dbReference type="FunFam" id="3.50.50.60:FF:000119">
    <property type="entry name" value="tRNA uridine 5-carboxymethylaminomethyl modification enzyme MnmG"/>
    <property type="match status" value="1"/>
</dbReference>
<reference evidence="14" key="1">
    <citation type="journal article" date="2013" name="Proc. Natl. Acad. Sci. U.S.A.">
        <title>Improving the coverage of the cyanobacterial phylum using diversity-driven genome sequencing.</title>
        <authorList>
            <person name="Shih P.M."/>
            <person name="Wu D."/>
            <person name="Latifi A."/>
            <person name="Axen S.D."/>
            <person name="Fewer D.P."/>
            <person name="Talla E."/>
            <person name="Calteau A."/>
            <person name="Cai F."/>
            <person name="Tandeau de Marsac N."/>
            <person name="Rippka R."/>
            <person name="Herdman M."/>
            <person name="Sivonen K."/>
            <person name="Coursin T."/>
            <person name="Laurent T."/>
            <person name="Goodwin L."/>
            <person name="Nolan M."/>
            <person name="Davenport K.W."/>
            <person name="Han C.S."/>
            <person name="Rubin E.M."/>
            <person name="Eisen J.A."/>
            <person name="Woyke T."/>
            <person name="Gugger M."/>
            <person name="Kerfeld C.A."/>
        </authorList>
    </citation>
    <scope>NUCLEOTIDE SEQUENCE [LARGE SCALE GENOMIC DNA]</scope>
    <source>
        <strain evidence="14">PCC 10605</strain>
    </source>
</reference>
<dbReference type="FunFam" id="1.10.150.570:FF:000001">
    <property type="entry name" value="tRNA uridine 5-carboxymethylaminomethyl modification enzyme MnmG"/>
    <property type="match status" value="1"/>
</dbReference>
<keyword evidence="6 11" id="KW-0819">tRNA processing</keyword>
<dbReference type="STRING" id="755178.Cyan10605_1688"/>
<keyword evidence="7 11" id="KW-0274">FAD</keyword>
<evidence type="ECO:0000256" key="3">
    <source>
        <dbReference type="ARBA" id="ARBA00020461"/>
    </source>
</evidence>
<dbReference type="FunFam" id="1.10.10.1800:FF:000001">
    <property type="entry name" value="tRNA uridine 5-carboxymethylaminomethyl modification enzyme MnmG"/>
    <property type="match status" value="1"/>
</dbReference>
<dbReference type="Pfam" id="PF13932">
    <property type="entry name" value="SAM_GIDA_C"/>
    <property type="match status" value="1"/>
</dbReference>
<dbReference type="InterPro" id="IPR036188">
    <property type="entry name" value="FAD/NAD-bd_sf"/>
</dbReference>
<keyword evidence="14" id="KW-1185">Reference proteome</keyword>
<dbReference type="PROSITE" id="PS01281">
    <property type="entry name" value="GIDA_2"/>
    <property type="match status" value="1"/>
</dbReference>
<dbReference type="HOGENOM" id="CLU_007831_2_2_3"/>
<evidence type="ECO:0000256" key="7">
    <source>
        <dbReference type="ARBA" id="ARBA00022827"/>
    </source>
</evidence>
<dbReference type="GO" id="GO:0030488">
    <property type="term" value="P:tRNA methylation"/>
    <property type="evidence" value="ECO:0007669"/>
    <property type="project" value="TreeGrafter"/>
</dbReference>
<feature type="binding site" evidence="11">
    <location>
        <begin position="19"/>
        <end position="24"/>
    </location>
    <ligand>
        <name>FAD</name>
        <dbReference type="ChEBI" id="CHEBI:57692"/>
    </ligand>
</feature>
<evidence type="ECO:0000256" key="4">
    <source>
        <dbReference type="ARBA" id="ARBA00022490"/>
    </source>
</evidence>
<comment type="function">
    <text evidence="11">NAD-binding protein involved in the addition of a carboxymethylaminomethyl (cmnm) group at the wobble position (U34) of certain tRNAs, forming tRNA-cmnm(5)s(2)U34.</text>
</comment>
<organism evidence="13 14">
    <name type="scientific">Cyanobacterium aponinum (strain PCC 10605)</name>
    <dbReference type="NCBI Taxonomy" id="755178"/>
    <lineage>
        <taxon>Bacteria</taxon>
        <taxon>Bacillati</taxon>
        <taxon>Cyanobacteriota</taxon>
        <taxon>Cyanophyceae</taxon>
        <taxon>Oscillatoriophycideae</taxon>
        <taxon>Chroococcales</taxon>
        <taxon>Geminocystaceae</taxon>
        <taxon>Cyanobacterium</taxon>
    </lineage>
</organism>
<evidence type="ECO:0000256" key="8">
    <source>
        <dbReference type="ARBA" id="ARBA00023027"/>
    </source>
</evidence>
<dbReference type="Gene3D" id="3.50.50.60">
    <property type="entry name" value="FAD/NAD(P)-binding domain"/>
    <property type="match status" value="2"/>
</dbReference>
<dbReference type="RefSeq" id="WP_015219518.1">
    <property type="nucleotide sequence ID" value="NC_019776.1"/>
</dbReference>
<feature type="binding site" evidence="11">
    <location>
        <begin position="280"/>
        <end position="294"/>
    </location>
    <ligand>
        <name>NAD(+)</name>
        <dbReference type="ChEBI" id="CHEBI:57540"/>
    </ligand>
</feature>
<dbReference type="InterPro" id="IPR040131">
    <property type="entry name" value="MnmG_N"/>
</dbReference>
<evidence type="ECO:0000313" key="14">
    <source>
        <dbReference type="Proteomes" id="UP000010480"/>
    </source>
</evidence>
<evidence type="ECO:0000256" key="6">
    <source>
        <dbReference type="ARBA" id="ARBA00022694"/>
    </source>
</evidence>
<dbReference type="NCBIfam" id="TIGR00136">
    <property type="entry name" value="mnmG_gidA"/>
    <property type="match status" value="1"/>
</dbReference>
<sequence length="638" mass="71866">MTIKTPVEFQDEFDVIVIGGGHSGCEAALASARLGCRTMMLTLNLDKIAWQPCNPAVGGPAKSQLTHEVDALGGEIGKMADRTYLQKRVLNNSRGPAVWALRAQTDKREYAAVMKNIVENEPNLSLREGMVTDLVLGKNDEVIGVQTYFGTCFKTKAVVLTTGTFLGGKIWIGGKSMDAGRAGEFAAVGLTETLNDLGFETDRLKTGTPARVDKRTVDYSKMEVQPPDEQVRWFSFDPEVWIEKEQMNCYLTRTTAQTHQLIKDNLHLSPIYGGFIDSKGPRYCPSIEDKIVRFADKESHQIFIEPEGRDIPELYIQGFSTGLPENIQLAMLHTLPGLENCVMLRPAYAVEYDYLPATQCYPTLMTKKIEGLFSAGQINGTTGYEEAAAQGIVAGINAARFAQNKEMIIFPREQSYLGTLIDDLCTKELREPYRMLTSRSEYRLTLRSDNADQRLTPLGREIGLICDRRWDLYQRKQANIIAEQERLYETRIKERDEVALQIVKDTQQKIKGSITLADLLRRPGFHYEDLSRYNLHNEELNQAEKEGAEIEIKYSGYIKRQQNQIEQIARHSNKKLDENLDYMAIETLSMEAREKLTKVKPLTVGQASRIGGVNPADVNALLIYLELQNNKNQDLVKG</sequence>
<dbReference type="PANTHER" id="PTHR11806">
    <property type="entry name" value="GLUCOSE INHIBITED DIVISION PROTEIN A"/>
    <property type="match status" value="1"/>
</dbReference>
<keyword evidence="4 11" id="KW-0963">Cytoplasm</keyword>
<dbReference type="AlphaFoldDB" id="K9Z3L5"/>
<dbReference type="GO" id="GO:0050660">
    <property type="term" value="F:flavin adenine dinucleotide binding"/>
    <property type="evidence" value="ECO:0007669"/>
    <property type="project" value="UniProtKB-UniRule"/>
</dbReference>
<evidence type="ECO:0000256" key="2">
    <source>
        <dbReference type="ARBA" id="ARBA00007653"/>
    </source>
</evidence>
<dbReference type="Pfam" id="PF01134">
    <property type="entry name" value="GIDA"/>
    <property type="match status" value="1"/>
</dbReference>
<accession>K9Z3L5</accession>
<evidence type="ECO:0000256" key="1">
    <source>
        <dbReference type="ARBA" id="ARBA00001974"/>
    </source>
</evidence>
<evidence type="ECO:0000256" key="9">
    <source>
        <dbReference type="ARBA" id="ARBA00025948"/>
    </source>
</evidence>
<dbReference type="GO" id="GO:0002098">
    <property type="term" value="P:tRNA wobble uridine modification"/>
    <property type="evidence" value="ECO:0007669"/>
    <property type="project" value="InterPro"/>
</dbReference>
<keyword evidence="8 11" id="KW-0520">NAD</keyword>
<protein>
    <recommendedName>
        <fullName evidence="3 11">tRNA uridine 5-carboxymethylaminomethyl modification enzyme MnmG</fullName>
    </recommendedName>
    <alternativeName>
        <fullName evidence="10 11">Glucose-inhibited division protein A</fullName>
    </alternativeName>
</protein>
<dbReference type="EMBL" id="CP003947">
    <property type="protein sequence ID" value="AFZ53791.1"/>
    <property type="molecule type" value="Genomic_DNA"/>
</dbReference>
<comment type="subcellular location">
    <subcellularLocation>
        <location evidence="11">Cytoplasm</location>
    </subcellularLocation>
</comment>
<dbReference type="GO" id="GO:0005737">
    <property type="term" value="C:cytoplasm"/>
    <property type="evidence" value="ECO:0007669"/>
    <property type="project" value="UniProtKB-SubCell"/>
</dbReference>
<gene>
    <name evidence="11" type="primary">mnmG</name>
    <name evidence="11" type="synonym">gidA</name>
    <name evidence="13" type="ordered locus">Cyan10605_1688</name>
</gene>
<dbReference type="InterPro" id="IPR049312">
    <property type="entry name" value="GIDA_C_N"/>
</dbReference>
<evidence type="ECO:0000256" key="11">
    <source>
        <dbReference type="HAMAP-Rule" id="MF_00129"/>
    </source>
</evidence>
<dbReference type="HAMAP" id="MF_00129">
    <property type="entry name" value="MnmG_GidA"/>
    <property type="match status" value="1"/>
</dbReference>
<dbReference type="OrthoDB" id="9815560at2"/>
<dbReference type="InterPro" id="IPR026904">
    <property type="entry name" value="MnmG_C"/>
</dbReference>